<evidence type="ECO:0000256" key="1">
    <source>
        <dbReference type="ARBA" id="ARBA00010243"/>
    </source>
</evidence>
<dbReference type="NCBIfam" id="TIGR00608">
    <property type="entry name" value="radc"/>
    <property type="match status" value="1"/>
</dbReference>
<dbReference type="PANTHER" id="PTHR30471">
    <property type="entry name" value="DNA REPAIR PROTEIN RADC"/>
    <property type="match status" value="1"/>
</dbReference>
<dbReference type="SUPFAM" id="SSF102712">
    <property type="entry name" value="JAB1/MPN domain"/>
    <property type="match status" value="1"/>
</dbReference>
<dbReference type="InterPro" id="IPR037518">
    <property type="entry name" value="MPN"/>
</dbReference>
<keyword evidence="2" id="KW-0645">Protease</keyword>
<dbReference type="NCBIfam" id="NF000642">
    <property type="entry name" value="PRK00024.1"/>
    <property type="match status" value="1"/>
</dbReference>
<feature type="domain" description="MPN" evidence="8">
    <location>
        <begin position="110"/>
        <end position="231"/>
    </location>
</feature>
<evidence type="ECO:0000256" key="7">
    <source>
        <dbReference type="RuleBase" id="RU003797"/>
    </source>
</evidence>
<dbReference type="InterPro" id="IPR010994">
    <property type="entry name" value="RuvA_2-like"/>
</dbReference>
<dbReference type="PROSITE" id="PS01302">
    <property type="entry name" value="UPF0758"/>
    <property type="match status" value="1"/>
</dbReference>
<dbReference type="InterPro" id="IPR001405">
    <property type="entry name" value="UPF0758"/>
</dbReference>
<dbReference type="InterPro" id="IPR046778">
    <property type="entry name" value="UPF0758_N"/>
</dbReference>
<organism evidence="9 10">
    <name type="scientific">Thermoflexus hugenholtzii JAD2</name>
    <dbReference type="NCBI Taxonomy" id="877466"/>
    <lineage>
        <taxon>Bacteria</taxon>
        <taxon>Bacillati</taxon>
        <taxon>Chloroflexota</taxon>
        <taxon>Thermoflexia</taxon>
        <taxon>Thermoflexales</taxon>
        <taxon>Thermoflexaceae</taxon>
        <taxon>Thermoflexus</taxon>
    </lineage>
</organism>
<gene>
    <name evidence="9" type="ORF">SAMN02746019_00021530</name>
</gene>
<dbReference type="CDD" id="cd08071">
    <property type="entry name" value="MPN_DUF2466"/>
    <property type="match status" value="1"/>
</dbReference>
<evidence type="ECO:0000313" key="10">
    <source>
        <dbReference type="Proteomes" id="UP000197025"/>
    </source>
</evidence>
<evidence type="ECO:0000256" key="2">
    <source>
        <dbReference type="ARBA" id="ARBA00022670"/>
    </source>
</evidence>
<keyword evidence="4" id="KW-0378">Hydrolase</keyword>
<dbReference type="AlphaFoldDB" id="A0A212PX46"/>
<dbReference type="Pfam" id="PF20582">
    <property type="entry name" value="UPF0758_N"/>
    <property type="match status" value="1"/>
</dbReference>
<evidence type="ECO:0000256" key="6">
    <source>
        <dbReference type="ARBA" id="ARBA00023049"/>
    </source>
</evidence>
<evidence type="ECO:0000256" key="5">
    <source>
        <dbReference type="ARBA" id="ARBA00022833"/>
    </source>
</evidence>
<dbReference type="SUPFAM" id="SSF47781">
    <property type="entry name" value="RuvA domain 2-like"/>
    <property type="match status" value="1"/>
</dbReference>
<dbReference type="InterPro" id="IPR025657">
    <property type="entry name" value="RadC_JAB"/>
</dbReference>
<dbReference type="RefSeq" id="WP_088569946.1">
    <property type="nucleotide sequence ID" value="NZ_FYEK01000003.1"/>
</dbReference>
<keyword evidence="10" id="KW-1185">Reference proteome</keyword>
<accession>A0A212PX46</accession>
<dbReference type="Proteomes" id="UP000197025">
    <property type="component" value="Unassembled WGS sequence"/>
</dbReference>
<dbReference type="InterPro" id="IPR020891">
    <property type="entry name" value="UPF0758_CS"/>
</dbReference>
<dbReference type="FunCoup" id="A0A212PX46">
    <property type="interactions" value="191"/>
</dbReference>
<name>A0A212PX46_9CHLR</name>
<dbReference type="PANTHER" id="PTHR30471:SF3">
    <property type="entry name" value="UPF0758 PROTEIN YEES-RELATED"/>
    <property type="match status" value="1"/>
</dbReference>
<dbReference type="PROSITE" id="PS50249">
    <property type="entry name" value="MPN"/>
    <property type="match status" value="1"/>
</dbReference>
<dbReference type="GO" id="GO:0046872">
    <property type="term" value="F:metal ion binding"/>
    <property type="evidence" value="ECO:0007669"/>
    <property type="project" value="UniProtKB-KW"/>
</dbReference>
<dbReference type="EMBL" id="FYEK01000003">
    <property type="protein sequence ID" value="SNB51488.1"/>
    <property type="molecule type" value="Genomic_DNA"/>
</dbReference>
<evidence type="ECO:0000313" key="9">
    <source>
        <dbReference type="EMBL" id="SNB51488.1"/>
    </source>
</evidence>
<dbReference type="OrthoDB" id="9804482at2"/>
<dbReference type="GO" id="GO:0008237">
    <property type="term" value="F:metallopeptidase activity"/>
    <property type="evidence" value="ECO:0007669"/>
    <property type="project" value="UniProtKB-KW"/>
</dbReference>
<evidence type="ECO:0000256" key="4">
    <source>
        <dbReference type="ARBA" id="ARBA00022801"/>
    </source>
</evidence>
<sequence length="244" mass="26696">MEENGALWLTIKDLPEEERPRERLLQHGPAALSAAELLAILLRTGRRGENALQLAHRILQHCEGLSGLGRIPAHELARIPGVGLVKAAQIQAALELGRRVAAAAPEERPLVRSAREAYMLLADMADLEQETLRTILLDTRGRVVAIPTIYVGNVNTTLVRPAEVFREAIRRNAVSMIVAHNHPSGDPEPSPEDVALTRDLIAAGQLLGIRVLDHLIIGRGRYTSLRERGLSFATPSFSQLAPRT</sequence>
<comment type="similarity">
    <text evidence="1 7">Belongs to the UPF0758 family.</text>
</comment>
<evidence type="ECO:0000259" key="8">
    <source>
        <dbReference type="PROSITE" id="PS50249"/>
    </source>
</evidence>
<keyword evidence="6" id="KW-0482">Metalloprotease</keyword>
<dbReference type="Gene3D" id="3.40.140.10">
    <property type="entry name" value="Cytidine Deaminase, domain 2"/>
    <property type="match status" value="1"/>
</dbReference>
<evidence type="ECO:0000256" key="3">
    <source>
        <dbReference type="ARBA" id="ARBA00022723"/>
    </source>
</evidence>
<proteinExistence type="inferred from homology"/>
<dbReference type="GO" id="GO:0006508">
    <property type="term" value="P:proteolysis"/>
    <property type="evidence" value="ECO:0007669"/>
    <property type="project" value="UniProtKB-KW"/>
</dbReference>
<keyword evidence="3" id="KW-0479">Metal-binding</keyword>
<dbReference type="InParanoid" id="A0A212PX46"/>
<keyword evidence="5" id="KW-0862">Zinc</keyword>
<dbReference type="Pfam" id="PF04002">
    <property type="entry name" value="RadC"/>
    <property type="match status" value="1"/>
</dbReference>
<protein>
    <submittedName>
        <fullName evidence="9">DNA replication and repair protein RadC</fullName>
    </submittedName>
</protein>
<reference evidence="10" key="1">
    <citation type="submission" date="2017-06" db="EMBL/GenBank/DDBJ databases">
        <authorList>
            <person name="Varghese N."/>
            <person name="Submissions S."/>
        </authorList>
    </citation>
    <scope>NUCLEOTIDE SEQUENCE [LARGE SCALE GENOMIC DNA]</scope>
    <source>
        <strain evidence="10">JAD2</strain>
    </source>
</reference>